<dbReference type="Proteomes" id="UP001370348">
    <property type="component" value="Chromosome"/>
</dbReference>
<reference evidence="4 5" key="1">
    <citation type="submission" date="2021-12" db="EMBL/GenBank/DDBJ databases">
        <title>Discovery of the Pendulisporaceae a myxobacterial family with distinct sporulation behavior and unique specialized metabolism.</title>
        <authorList>
            <person name="Garcia R."/>
            <person name="Popoff A."/>
            <person name="Bader C.D."/>
            <person name="Loehr J."/>
            <person name="Walesch S."/>
            <person name="Walt C."/>
            <person name="Boldt J."/>
            <person name="Bunk B."/>
            <person name="Haeckl F.J.F.P.J."/>
            <person name="Gunesch A.P."/>
            <person name="Birkelbach J."/>
            <person name="Nuebel U."/>
            <person name="Pietschmann T."/>
            <person name="Bach T."/>
            <person name="Mueller R."/>
        </authorList>
    </citation>
    <scope>NUCLEOTIDE SEQUENCE [LARGE SCALE GENOMIC DNA]</scope>
    <source>
        <strain evidence="4 5">MSr11954</strain>
    </source>
</reference>
<gene>
    <name evidence="4" type="ORF">LZC94_24925</name>
</gene>
<keyword evidence="5" id="KW-1185">Reference proteome</keyword>
<dbReference type="InterPro" id="IPR025510">
    <property type="entry name" value="DUF4397"/>
</dbReference>
<keyword evidence="2" id="KW-0732">Signal</keyword>
<feature type="chain" id="PRO_5047157177" evidence="2">
    <location>
        <begin position="20"/>
        <end position="569"/>
    </location>
</feature>
<evidence type="ECO:0000259" key="3">
    <source>
        <dbReference type="Pfam" id="PF14344"/>
    </source>
</evidence>
<feature type="region of interest" description="Disordered" evidence="1">
    <location>
        <begin position="24"/>
        <end position="76"/>
    </location>
</feature>
<proteinExistence type="predicted"/>
<evidence type="ECO:0000313" key="4">
    <source>
        <dbReference type="EMBL" id="WXB11114.1"/>
    </source>
</evidence>
<evidence type="ECO:0000256" key="2">
    <source>
        <dbReference type="SAM" id="SignalP"/>
    </source>
</evidence>
<dbReference type="RefSeq" id="WP_394820729.1">
    <property type="nucleotide sequence ID" value="NZ_CP089984.1"/>
</dbReference>
<dbReference type="PROSITE" id="PS51257">
    <property type="entry name" value="PROKAR_LIPOPROTEIN"/>
    <property type="match status" value="1"/>
</dbReference>
<feature type="signal peptide" evidence="2">
    <location>
        <begin position="1"/>
        <end position="19"/>
    </location>
</feature>
<sequence length="569" mass="57997">MRTKRVNWLFLLAASGAFAGALGASGGCSDDNANPGPGPGPGPGTDGSVPDQYTPPDATPPRDAGSACSLPEDTDPSPKVRLVNVLLATNQGLPIGQLDAPAIRLYANGAVIPNLDPAAPGKGAPSVTKYAKITAGDVTFSAKDDGASDASAAVDIRTHPVAVAPGARLTIFAIGRAGSSEGSPSLVIAEEKFDRPRCGEVKLRFLNADYGATIDSFAIGSGDDSSAALKLGESSNEKGVTAPAAAKSILLTTADPGVVGPTKRAPFTVPASVLGGGGRSYFVVSVGEPARWADDERTHALLLVPAGDDTPATLVKRDPLAYIFHASPPPTPGLLEVQSGKDIAANLKYGAKSTYLDVAPGGATLKFVDPAGTPVDGGADGGDAGTSGAGAAVLDNQSTGPLEPGGIYVGAIMGFSGSTGAEQLRSKFWKVRATPGFISSTAPRSIVIHASPNAPAVDVGYWNTKSDGKRGDDFTPKFTNIAYGETSDLAGTVFAIPQNGTLLQRWVGVQPTGDQASNRANVATGNPLDVNVAILMGDWNDKDPKRNAQLAFIPLSASGTIRRFQLPKP</sequence>
<evidence type="ECO:0000256" key="1">
    <source>
        <dbReference type="SAM" id="MobiDB-lite"/>
    </source>
</evidence>
<name>A0ABZ2LNA7_9BACT</name>
<accession>A0ABZ2LNA7</accession>
<evidence type="ECO:0000313" key="5">
    <source>
        <dbReference type="Proteomes" id="UP001370348"/>
    </source>
</evidence>
<dbReference type="EMBL" id="CP089984">
    <property type="protein sequence ID" value="WXB11114.1"/>
    <property type="molecule type" value="Genomic_DNA"/>
</dbReference>
<organism evidence="4 5">
    <name type="scientific">Pendulispora albinea</name>
    <dbReference type="NCBI Taxonomy" id="2741071"/>
    <lineage>
        <taxon>Bacteria</taxon>
        <taxon>Pseudomonadati</taxon>
        <taxon>Myxococcota</taxon>
        <taxon>Myxococcia</taxon>
        <taxon>Myxococcales</taxon>
        <taxon>Sorangiineae</taxon>
        <taxon>Pendulisporaceae</taxon>
        <taxon>Pendulispora</taxon>
    </lineage>
</organism>
<dbReference type="Pfam" id="PF14344">
    <property type="entry name" value="DUF4397"/>
    <property type="match status" value="1"/>
</dbReference>
<protein>
    <submittedName>
        <fullName evidence="4">DUF4397 domain-containing protein</fullName>
    </submittedName>
</protein>
<feature type="domain" description="DUF4397" evidence="3">
    <location>
        <begin position="99"/>
        <end position="210"/>
    </location>
</feature>